<dbReference type="CDD" id="cd14726">
    <property type="entry name" value="TraB_PrgY-like"/>
    <property type="match status" value="1"/>
</dbReference>
<feature type="region of interest" description="Disordered" evidence="1">
    <location>
        <begin position="48"/>
        <end position="122"/>
    </location>
</feature>
<dbReference type="GO" id="GO:0005741">
    <property type="term" value="C:mitochondrial outer membrane"/>
    <property type="evidence" value="ECO:0007669"/>
    <property type="project" value="TreeGrafter"/>
</dbReference>
<evidence type="ECO:0008006" key="5">
    <source>
        <dbReference type="Google" id="ProtNLM"/>
    </source>
</evidence>
<organism evidence="3 4">
    <name type="scientific">Liquidambar formosana</name>
    <name type="common">Formosan gum</name>
    <dbReference type="NCBI Taxonomy" id="63359"/>
    <lineage>
        <taxon>Eukaryota</taxon>
        <taxon>Viridiplantae</taxon>
        <taxon>Streptophyta</taxon>
        <taxon>Embryophyta</taxon>
        <taxon>Tracheophyta</taxon>
        <taxon>Spermatophyta</taxon>
        <taxon>Magnoliopsida</taxon>
        <taxon>eudicotyledons</taxon>
        <taxon>Gunneridae</taxon>
        <taxon>Pentapetalae</taxon>
        <taxon>Saxifragales</taxon>
        <taxon>Altingiaceae</taxon>
        <taxon>Liquidambar</taxon>
    </lineage>
</organism>
<sequence>MAYFQLQNRLTRLLLAHLNSPESYRFTTPHLRPDATARFLAGISSISTQNASTHTPPSNRRITDSTIPGDRRKLDPPGLTAKEPVVPSHSPESDAAEGKGFVIGDNSNPNGSANSEGDGKDRRKVLPEQLSRSVMVLSCESKAEGGSCDVYLVGTNHLFEKSSEEVQAVINFLKPQAVFLELCPSRLAAFTHLPRSPQDLKVPTMREMMVLWKEKYSILGILCNWVLIMVAKELGVVPGSEFCVAYEEARKYGAKVILGDRPIDVTLQRAGGEGQLWYKAKFLYSIFSVSESHLKQFDKSMDLKILMKEIMKEVDETDVLTRIQEMMSKRFPTIMEAFVHERDQYMSATLLRAAREHSSVVAVVGKGHLPGIKKYWKKPVKVKDLLKISSKKPSVSAVKLVTSLGVAVSGGAIISGIYLFIKTWLH</sequence>
<evidence type="ECO:0000313" key="4">
    <source>
        <dbReference type="Proteomes" id="UP001415857"/>
    </source>
</evidence>
<dbReference type="InterPro" id="IPR046345">
    <property type="entry name" value="TraB_PrgY-like"/>
</dbReference>
<keyword evidence="2" id="KW-0812">Transmembrane</keyword>
<dbReference type="EMBL" id="JBBPBK010000005">
    <property type="protein sequence ID" value="KAK9285739.1"/>
    <property type="molecule type" value="Genomic_DNA"/>
</dbReference>
<dbReference type="AlphaFoldDB" id="A0AAP0S298"/>
<proteinExistence type="predicted"/>
<keyword evidence="2" id="KW-1133">Transmembrane helix</keyword>
<feature type="transmembrane region" description="Helical" evidence="2">
    <location>
        <begin position="400"/>
        <end position="421"/>
    </location>
</feature>
<feature type="compositionally biased region" description="Polar residues" evidence="1">
    <location>
        <begin position="105"/>
        <end position="115"/>
    </location>
</feature>
<keyword evidence="2" id="KW-0472">Membrane</keyword>
<keyword evidence="4" id="KW-1185">Reference proteome</keyword>
<accession>A0AAP0S298</accession>
<gene>
    <name evidence="3" type="ORF">L1049_024938</name>
</gene>
<dbReference type="PANTHER" id="PTHR21530">
    <property type="entry name" value="PHEROMONE SHUTDOWN PROTEIN"/>
    <property type="match status" value="1"/>
</dbReference>
<dbReference type="Pfam" id="PF01963">
    <property type="entry name" value="TraB_PrgY_gumN"/>
    <property type="match status" value="1"/>
</dbReference>
<dbReference type="Proteomes" id="UP001415857">
    <property type="component" value="Unassembled WGS sequence"/>
</dbReference>
<dbReference type="InterPro" id="IPR002816">
    <property type="entry name" value="TraB/PrgY/GumN_fam"/>
</dbReference>
<name>A0AAP0S298_LIQFO</name>
<evidence type="ECO:0000313" key="3">
    <source>
        <dbReference type="EMBL" id="KAK9285739.1"/>
    </source>
</evidence>
<evidence type="ECO:0000256" key="2">
    <source>
        <dbReference type="SAM" id="Phobius"/>
    </source>
</evidence>
<feature type="compositionally biased region" description="Polar residues" evidence="1">
    <location>
        <begin position="48"/>
        <end position="66"/>
    </location>
</feature>
<dbReference type="PANTHER" id="PTHR21530:SF7">
    <property type="entry name" value="TRAB DOMAIN-CONTAINING PROTEIN"/>
    <property type="match status" value="1"/>
</dbReference>
<protein>
    <recommendedName>
        <fullName evidence="5">TraB domain-containing protein</fullName>
    </recommendedName>
</protein>
<comment type="caution">
    <text evidence="3">The sequence shown here is derived from an EMBL/GenBank/DDBJ whole genome shotgun (WGS) entry which is preliminary data.</text>
</comment>
<evidence type="ECO:0000256" key="1">
    <source>
        <dbReference type="SAM" id="MobiDB-lite"/>
    </source>
</evidence>
<reference evidence="3 4" key="1">
    <citation type="journal article" date="2024" name="Plant J.">
        <title>Genome sequences and population genomics reveal climatic adaptation and genomic divergence between two closely related sweetgum species.</title>
        <authorList>
            <person name="Xu W.Q."/>
            <person name="Ren C.Q."/>
            <person name="Zhang X.Y."/>
            <person name="Comes H.P."/>
            <person name="Liu X.H."/>
            <person name="Li Y.G."/>
            <person name="Kettle C.J."/>
            <person name="Jalonen R."/>
            <person name="Gaisberger H."/>
            <person name="Ma Y.Z."/>
            <person name="Qiu Y.X."/>
        </authorList>
    </citation>
    <scope>NUCLEOTIDE SEQUENCE [LARGE SCALE GENOMIC DNA]</scope>
    <source>
        <strain evidence="3">Hangzhou</strain>
    </source>
</reference>